<evidence type="ECO:0008006" key="12">
    <source>
        <dbReference type="Google" id="ProtNLM"/>
    </source>
</evidence>
<dbReference type="GeneID" id="17293742"/>
<dbReference type="GO" id="GO:0003341">
    <property type="term" value="P:cilium movement"/>
    <property type="evidence" value="ECO:0007669"/>
    <property type="project" value="TreeGrafter"/>
</dbReference>
<dbReference type="Pfam" id="PF14874">
    <property type="entry name" value="PapD-like"/>
    <property type="match status" value="1"/>
</dbReference>
<evidence type="ECO:0000259" key="7">
    <source>
        <dbReference type="Pfam" id="PF22544"/>
    </source>
</evidence>
<evidence type="ECO:0000256" key="3">
    <source>
        <dbReference type="ARBA" id="ARBA00022490"/>
    </source>
</evidence>
<reference evidence="9 11" key="1">
    <citation type="journal article" date="2012" name="Nature">
        <title>Algal genomes reveal evolutionary mosaicism and the fate of nucleomorphs.</title>
        <authorList>
            <consortium name="DOE Joint Genome Institute"/>
            <person name="Curtis B.A."/>
            <person name="Tanifuji G."/>
            <person name="Burki F."/>
            <person name="Gruber A."/>
            <person name="Irimia M."/>
            <person name="Maruyama S."/>
            <person name="Arias M.C."/>
            <person name="Ball S.G."/>
            <person name="Gile G.H."/>
            <person name="Hirakawa Y."/>
            <person name="Hopkins J.F."/>
            <person name="Kuo A."/>
            <person name="Rensing S.A."/>
            <person name="Schmutz J."/>
            <person name="Symeonidi A."/>
            <person name="Elias M."/>
            <person name="Eveleigh R.J."/>
            <person name="Herman E.K."/>
            <person name="Klute M.J."/>
            <person name="Nakayama T."/>
            <person name="Obornik M."/>
            <person name="Reyes-Prieto A."/>
            <person name="Armbrust E.V."/>
            <person name="Aves S.J."/>
            <person name="Beiko R.G."/>
            <person name="Coutinho P."/>
            <person name="Dacks J.B."/>
            <person name="Durnford D.G."/>
            <person name="Fast N.M."/>
            <person name="Green B.R."/>
            <person name="Grisdale C.J."/>
            <person name="Hempel F."/>
            <person name="Henrissat B."/>
            <person name="Hoppner M.P."/>
            <person name="Ishida K."/>
            <person name="Kim E."/>
            <person name="Koreny L."/>
            <person name="Kroth P.G."/>
            <person name="Liu Y."/>
            <person name="Malik S.B."/>
            <person name="Maier U.G."/>
            <person name="McRose D."/>
            <person name="Mock T."/>
            <person name="Neilson J.A."/>
            <person name="Onodera N.T."/>
            <person name="Poole A.M."/>
            <person name="Pritham E.J."/>
            <person name="Richards T.A."/>
            <person name="Rocap G."/>
            <person name="Roy S.W."/>
            <person name="Sarai C."/>
            <person name="Schaack S."/>
            <person name="Shirato S."/>
            <person name="Slamovits C.H."/>
            <person name="Spencer D.F."/>
            <person name="Suzuki S."/>
            <person name="Worden A.Z."/>
            <person name="Zauner S."/>
            <person name="Barry K."/>
            <person name="Bell C."/>
            <person name="Bharti A.K."/>
            <person name="Crow J.A."/>
            <person name="Grimwood J."/>
            <person name="Kramer R."/>
            <person name="Lindquist E."/>
            <person name="Lucas S."/>
            <person name="Salamov A."/>
            <person name="McFadden G.I."/>
            <person name="Lane C.E."/>
            <person name="Keeling P.J."/>
            <person name="Gray M.W."/>
            <person name="Grigoriev I.V."/>
            <person name="Archibald J.M."/>
        </authorList>
    </citation>
    <scope>NUCLEOTIDE SEQUENCE</scope>
    <source>
        <strain evidence="9 11">CCMP2712</strain>
    </source>
</reference>
<organism evidence="9">
    <name type="scientific">Guillardia theta (strain CCMP2712)</name>
    <name type="common">Cryptophyte</name>
    <dbReference type="NCBI Taxonomy" id="905079"/>
    <lineage>
        <taxon>Eukaryota</taxon>
        <taxon>Cryptophyceae</taxon>
        <taxon>Pyrenomonadales</taxon>
        <taxon>Geminigeraceae</taxon>
        <taxon>Guillardia</taxon>
    </lineage>
</organism>
<dbReference type="eggNOG" id="ENOG502QQ4F">
    <property type="taxonomic scope" value="Eukaryota"/>
</dbReference>
<feature type="compositionally biased region" description="Acidic residues" evidence="6">
    <location>
        <begin position="1809"/>
        <end position="1822"/>
    </location>
</feature>
<evidence type="ECO:0000256" key="1">
    <source>
        <dbReference type="ARBA" id="ARBA00004138"/>
    </source>
</evidence>
<keyword evidence="11" id="KW-1185">Reference proteome</keyword>
<feature type="region of interest" description="Disordered" evidence="6">
    <location>
        <begin position="1656"/>
        <end position="1677"/>
    </location>
</feature>
<evidence type="ECO:0000259" key="8">
    <source>
        <dbReference type="Pfam" id="PF24798"/>
    </source>
</evidence>
<dbReference type="HOGENOM" id="CLU_000116_1_0_1"/>
<feature type="region of interest" description="Disordered" evidence="6">
    <location>
        <begin position="2477"/>
        <end position="2497"/>
    </location>
</feature>
<feature type="domain" description="HYDIN/VesB/CFA65-like Ig-like" evidence="7">
    <location>
        <begin position="3423"/>
        <end position="3488"/>
    </location>
</feature>
<keyword evidence="3" id="KW-0963">Cytoplasm</keyword>
<feature type="compositionally biased region" description="Acidic residues" evidence="6">
    <location>
        <begin position="1829"/>
        <end position="1845"/>
    </location>
</feature>
<dbReference type="Pfam" id="PF24798">
    <property type="entry name" value="Ig-CFAP74_4th"/>
    <property type="match status" value="1"/>
</dbReference>
<dbReference type="InterPro" id="IPR033305">
    <property type="entry name" value="Hydin-like"/>
</dbReference>
<dbReference type="EnsemblProtists" id="EKX37002">
    <property type="protein sequence ID" value="EKX37002"/>
    <property type="gene ID" value="GUITHDRAFT_78541"/>
</dbReference>
<sequence length="4323" mass="482850">MSDYTHQVKSIVPVDEPIFQASPSSVVIRQFEALDVIKVSISLRNNDDVARRVKILRPESHFFDVELSDKLAASKIAPGMDVQYTLVFTPEERIDYFCDLVCCTEREKFVIPVRAYGMRGWLDFPDEIVFEGVPVKAEGSKTILVRNIGEVSCTFSLSCSEPFRAEPPQAIVDAGQSLQITFFVTPTRNGDVHGEIHVRYTSGETVLIRARAEAEEIAVRLDSHAVLMAPTYVSLFSQKKFRILNRSDETVEFCFKRFASAYEEAKARHHEENGWTVGDLSTDSAVLDNKRMLFEDDSFAIEPLHGKVWANSELECTVTFTPSSATEVSSVAFCDIAGKENRLQIQFQGRGIGPKVSLSYNVMDIGEVFINSVSEYDLQLVNQGEIEAYFELLPCDSVFGSKFTFEPSKGVLGVGQKAEIRVLFSSDILGEFSEDFSWSLYGTPLPLHLSMRGKVIGPTFHVDEELLNFSRCSVAFVTSRSFHLFNTSDIPFNFLVRVPGDGTLLKREFEMIPETGTILPHGKQKIQVDLMPLGARDYNLDLVVDIEGVGEELAAIKLKGLSIVPDVTVSNAELDFGECFLRYPYKKMIEFVNHSDLPAKFELQQQDEISKCVARYELDYSKGTIEPYSQRVLTVSFTTERLDKVQLPMFFVVVGKEEHPLEVQCIARGIGPRLTLTPTKLNWGDIDVLKDSEKTVKVKNDSLVPAEFRALVMKRNSRFRVDASSATLSPGEATTIKVVANLDDTQHMKDELCLVVKEGGEIKVPLLARGIGTTIRAKELELGKQPEVDMGKQFTCRPCCRSFMITNDGPKPQTLSWYNLSAHETLTKLKALNAENDANKKGKKKDDAELSVPEFFHAEINGLREPYMLEPGASALVEIIGMSKKAGRVTEKLSCKSKMEKEQRDIIVLTVTTDFIDPACDFSQPSLSFDFFYSPDTPAGSDLSQSVTITNVCSLPLECSLKCSGLPFFIEPSDLDLQPGQSAPVLVNFDPSYKGDRLSEVVKQTIAVSFNMGPNKGVVELVGSINFPNIKFDKTEIKFGAILNDTSKRVKVRCSNTSLIDAKFCWSFLKESPLPVNAIFDIIPIRSFLRAGQSEDIEFIFFGHANHKYKALAVCEVQGGPEYELKLEGEASSIQYKLDKTILEFGNTIYDKPAVEEVTIFNTGKVKFDFLVRSDQVAPPTRIKATPSSGVVQPSDRVKVQLEITPGVPTVITSSFSIEIAHFEPQLVIVTGKGIFPQVLLSLPRQDADKFARTSDTMEMSEGNAMGARSKTSVSRPLTMSMETFLATNPFIRQLQSEADCLHMRECIMQVVAEKEEELENRRVRRTSGDSSLLVTQDFTLTEYLCDFGNVILGQQLQRNFRVTNVGFCFVSFEFPKSVRSAMTQFGFHVEPEKVNRLPGAPDFESVDFSVTFNSARPGMTTGLISLAVPVAVKSGPKVTILLRANVTLPDVHISSDSLKFGNVFLGHSRHVTLQLKNVREIPAAWSFGQAMLAEQGGSSKPTQEFTVVPSKGVLSPGEACNVEVVFHPRVARSYSARIPLKVAQNPNKHVIRLLGQSDSLRLRFDPPSLDLEPIHPHVMETEKRVRVYNDCETSIEFFSLDFNEQYLQEEELLMGAYGLYEREAFTFSDVALLPLRPAGSGVQERVLQEYEKVKPKVEERRETDEGERGEGEEEPDKRSLFAVFGHPLASPSAFARQLADKYKVSVLDLEEYLQALLQEAGMEEWMSEGLLASVLDDKLLELPYVRGCVVTNLGSSLLPDVKMVVEGLDKAMRGGNARLFLLSHEPEETSDVTGPEEAKPADANLSEEPAETLEEGAEDEGLPSPEEKEAEEEGGAGAETEEEERASFKEEEAEDQVDAKDLEELVQAFMEKQKVIIDLLDPPAREEGEGEGEAGEAPPPPRSLKLLRLHRVGKQRISDLVLEGTASLPDPFPLCGPAQKLRVPKAYDREMVMRPGGRGPRQSIRNFYILTPRAREAAKESEKGEGEGEGEGEAKQAKEDLTEASRWVIEAKSSIELVIRFRATDTGRFESFLGFEIVGGGWSTRSKQFYLPCRGFSAYPQISQSYHSLFYRKTKSRAAGQIISRQYVISKETFEFGPLLVGKSREEKEKFPENQDKFRITNSGLFPLHVDFCFLLDRDQETFSVEPASLDLAPEETRDITVMAFPQATGEKEDKLICNIANNPEPVEIRVSCLGDVPTINSGPIKVEFQRLLLKRKDSRVIELRNASLLPARWSLKGVEEADGFNVGEEFSVWPTEGTLRPGQTQNVTIGFEAREKGTWEKPVRLEWIDAEEIIKEPSKLEFLVTAEAYEIDFVFDFPNGDGLDFGVLRVADGGKENSTQKFSIRNQGKYQLGYKFAFARPKRNFAASFFTVQTVEGVLGPEGTAEMMVVFESKQEVEFKDNQELRCYVTELLTGEEILVIPVKLNVRSVFSKYRVLPQKGIAFGSLVYDSLKSRTFEIVNQGEFDFSFRISSISDRSRPPTSSEEEAAAEESADGSLKVGNFLVSPVSGSIAPNGEKQTVTVTFTAEGQRTFRELLGISVSERDPSLDPLGLPYELTGESCVPGLLNDDFLQIFEEAAVLRKPPADPTELISNTFIEEERCFYFGPRLVKSRSETRIKIVNPTKVAITVSLQVTNKTDGNAFEILAPDKLSIPMHEHRYATVFFEPSSLQTSIALFEAVVEGGTDDRTNRLSFELRGDGTLPRVSIIMGSRSPDDKQVEMESVIVGKEGTHVFSIKNHGILPATIKFSKVLPAEGKDEDLVKSFFFAHRGSELLLNSQEERKFEVVFRPKSRREYLALLEVSVHHNEYEKSVLRFHGEGVLQDLAYEPNVKKGIQLPPVVLGETQTMSFTVSNTTDSPLRFCVKDVKDSRLLSFSPSLGHLQPGSSKQLQLALFGKHVVAGGRTFVTMEYRKIRYTEDEVYDWDNSMKEITWMEDGGETSLVHDVEDADAELFPSPRHPRRKKLKMVRPHPPPPSPCDHFLQVTKVKPEPAWEGIKKAVEVTPVEGEEATKEGGSEQEAEEVKEDEIKINYTVDYLRYKLVTEDDSWSPEQGLPPLLFSETMMYRERVHKLVLENVSAVALHIDWKVLMPDGEEDVDPQSPFSVEPSSTDIAPRTPCAFTVRFAPVEVDNYQRKIEVVKPPQPMPEFKVTGKSARPLCHVELEESDWLRGGRRPPTLETPGGKAIDADSRVIEFESLGTKVRNTRHFFLMNPTNISYKFRWECEDGTGAAVAHLAKAFKCVHKEGIVLSGRKTEIVFEYTPDTDTLLESFWRLHIPEHKISVPFILVGHVKEPRVYFDKTFCNFNSLLLHHKASHTVMLVNKEHIPFSFAFDGKTYGAEEVPPVVSISPSSGTVAPDSELALTVQFMPKVEKMYNFNAVCSVKKKATRLAINIKGEGFDNHVSVVLEDESGQLPILPATLSAIDFGEVHVNDWRKKVISVTNKGKYPIEYEWLSEKHRLLTIKPERGRVLKGDKAEVQLAFHPASDARMMNHPVLLNIINGPKFSFDVSASGRRPQLSFSSYKVAFGPCFLYRQGVEPNVYVLRVVNEDTQDISYDVNFDNKPHLEIDAPPTNLSPGAMEEIRIVFMPRELKEYRESIEFKVNGLYRIEVEVTGSGHECDVSLLNPGQFNLALGAIKVGTMTEKRVRIKNFSPVLAKCSIAESAARLQEMGISLHPSSFFLKPKEVTDIDLSFNPQQRMLPFAEDLRLEVGGLLKTVMVISGSAVGVELKLETDMLFFGAVVAKSRTTRKVQLENVGDIGTKWRWASDMFAPDFSVEPTEGFLNPNDEVTLEFRFHPQQVHDDIRRDSVPLYVEGADPLSMTVTGICVLQEPREDAITFLTPVRKPLTVETPPIENPTDMPWRLVPTVDHEYWSAPEIFEIPPGKSSSCQVTYCPLLMTDAGGEQEEASSFQRAKVHTGSLFLPLPNGTAVLFKLEGQATPPEEAGSIEKEVQCKASHREPLAVKNWMNRPQRFIVRIEPEPQGTTTLKGASYIDVPANAERTYTLSFHTFVEGSTSARVTFTSEETQEYLFYNITFRAQATKILGSFDLRTQVRQPKELEINLANPLKEVVTIASSCDSSDVILKSEYQLRESGETPCKLIYRPLLPDSGSTAKVTFSSQELGDFVFELKLIATPASADKSMQMKASLGGSHKATFRFLHFLKSAATYQCHADDPAFSVPTTISAPAATEETGVEVEVEVTFEPSKLGECNAKLTLQSDEAGEYLCILNGHGLPPNPQGPFDVAGTLKLEFKNPFLDQESFELKTDSPAFSLKEESIRVEGRAKHFIDITTTDKEAKGKLIVSSLKPDYPPWVYYLKSA</sequence>
<evidence type="ECO:0000256" key="5">
    <source>
        <dbReference type="ARBA" id="ARBA00023273"/>
    </source>
</evidence>
<keyword evidence="5" id="KW-0966">Cell projection</keyword>
<dbReference type="EMBL" id="JH993065">
    <property type="protein sequence ID" value="EKX37002.1"/>
    <property type="molecule type" value="Genomic_DNA"/>
</dbReference>
<name>L1ILK2_GUITC</name>
<feature type="domain" description="HYDIN/VesB/CFA65-like Ig-like" evidence="7">
    <location>
        <begin position="458"/>
        <end position="560"/>
    </location>
</feature>
<feature type="domain" description="HYDIN/VesB/CFA65-like Ig-like" evidence="7">
    <location>
        <begin position="354"/>
        <end position="454"/>
    </location>
</feature>
<feature type="compositionally biased region" description="Acidic residues" evidence="6">
    <location>
        <begin position="2486"/>
        <end position="2496"/>
    </location>
</feature>
<reference evidence="10" key="3">
    <citation type="submission" date="2016-03" db="UniProtKB">
        <authorList>
            <consortium name="EnsemblProtists"/>
        </authorList>
    </citation>
    <scope>IDENTIFICATION</scope>
</reference>
<dbReference type="RefSeq" id="XP_005823982.1">
    <property type="nucleotide sequence ID" value="XM_005823925.1"/>
</dbReference>
<gene>
    <name evidence="9" type="ORF">GUITHDRAFT_78541</name>
</gene>
<dbReference type="PANTHER" id="PTHR23053:SF0">
    <property type="entry name" value="HYDROCEPHALUS-INDUCING PROTEIN HOMOLOG"/>
    <property type="match status" value="1"/>
</dbReference>
<feature type="region of interest" description="Disordered" evidence="6">
    <location>
        <begin position="1977"/>
        <end position="2000"/>
    </location>
</feature>
<dbReference type="Pfam" id="PF22544">
    <property type="entry name" value="HYDIN_VesB_CFA65-like_Ig"/>
    <property type="match status" value="6"/>
</dbReference>
<evidence type="ECO:0000256" key="4">
    <source>
        <dbReference type="ARBA" id="ARBA00023069"/>
    </source>
</evidence>
<dbReference type="InterPro" id="IPR056310">
    <property type="entry name" value="Ig-CFAP74_4th"/>
</dbReference>
<dbReference type="KEGG" id="gtt:GUITHDRAFT_78541"/>
<dbReference type="Proteomes" id="UP000011087">
    <property type="component" value="Unassembled WGS sequence"/>
</dbReference>
<dbReference type="OrthoDB" id="442692at2759"/>
<reference evidence="11" key="2">
    <citation type="submission" date="2012-11" db="EMBL/GenBank/DDBJ databases">
        <authorList>
            <person name="Kuo A."/>
            <person name="Curtis B.A."/>
            <person name="Tanifuji G."/>
            <person name="Burki F."/>
            <person name="Gruber A."/>
            <person name="Irimia M."/>
            <person name="Maruyama S."/>
            <person name="Arias M.C."/>
            <person name="Ball S.G."/>
            <person name="Gile G.H."/>
            <person name="Hirakawa Y."/>
            <person name="Hopkins J.F."/>
            <person name="Rensing S.A."/>
            <person name="Schmutz J."/>
            <person name="Symeonidi A."/>
            <person name="Elias M."/>
            <person name="Eveleigh R.J."/>
            <person name="Herman E.K."/>
            <person name="Klute M.J."/>
            <person name="Nakayama T."/>
            <person name="Obornik M."/>
            <person name="Reyes-Prieto A."/>
            <person name="Armbrust E.V."/>
            <person name="Aves S.J."/>
            <person name="Beiko R.G."/>
            <person name="Coutinho P."/>
            <person name="Dacks J.B."/>
            <person name="Durnford D.G."/>
            <person name="Fast N.M."/>
            <person name="Green B.R."/>
            <person name="Grisdale C."/>
            <person name="Hempe F."/>
            <person name="Henrissat B."/>
            <person name="Hoppner M.P."/>
            <person name="Ishida K.-I."/>
            <person name="Kim E."/>
            <person name="Koreny L."/>
            <person name="Kroth P.G."/>
            <person name="Liu Y."/>
            <person name="Malik S.-B."/>
            <person name="Maier U.G."/>
            <person name="McRose D."/>
            <person name="Mock T."/>
            <person name="Neilson J.A."/>
            <person name="Onodera N.T."/>
            <person name="Poole A.M."/>
            <person name="Pritham E.J."/>
            <person name="Richards T.A."/>
            <person name="Rocap G."/>
            <person name="Roy S.W."/>
            <person name="Sarai C."/>
            <person name="Schaack S."/>
            <person name="Shirato S."/>
            <person name="Slamovits C.H."/>
            <person name="Spencer D.F."/>
            <person name="Suzuki S."/>
            <person name="Worden A.Z."/>
            <person name="Zauner S."/>
            <person name="Barry K."/>
            <person name="Bell C."/>
            <person name="Bharti A.K."/>
            <person name="Crow J.A."/>
            <person name="Grimwood J."/>
            <person name="Kramer R."/>
            <person name="Lindquist E."/>
            <person name="Lucas S."/>
            <person name="Salamov A."/>
            <person name="McFadden G.I."/>
            <person name="Lane C.E."/>
            <person name="Keeling P.J."/>
            <person name="Gray M.W."/>
            <person name="Grigoriev I.V."/>
            <person name="Archibald J.M."/>
        </authorList>
    </citation>
    <scope>NUCLEOTIDE SEQUENCE</scope>
    <source>
        <strain evidence="11">CCMP2712</strain>
    </source>
</reference>
<protein>
    <recommendedName>
        <fullName evidence="12">Hydrocephalus-inducing protein</fullName>
    </recommendedName>
</protein>
<proteinExistence type="predicted"/>
<dbReference type="GO" id="GO:0005930">
    <property type="term" value="C:axoneme"/>
    <property type="evidence" value="ECO:0007669"/>
    <property type="project" value="TreeGrafter"/>
</dbReference>
<feature type="region of interest" description="Disordered" evidence="6">
    <location>
        <begin position="1885"/>
        <end position="1904"/>
    </location>
</feature>
<evidence type="ECO:0000313" key="10">
    <source>
        <dbReference type="EnsemblProtists" id="EKX37002"/>
    </source>
</evidence>
<dbReference type="PaxDb" id="55529-EKX37002"/>
<evidence type="ECO:0000256" key="6">
    <source>
        <dbReference type="SAM" id="MobiDB-lite"/>
    </source>
</evidence>
<dbReference type="PANTHER" id="PTHR23053">
    <property type="entry name" value="DLEC1 DELETED IN LUNG AND ESOPHAGEAL CANCER 1"/>
    <property type="match status" value="1"/>
</dbReference>
<dbReference type="STRING" id="905079.L1ILK2"/>
<feature type="region of interest" description="Disordered" evidence="6">
    <location>
        <begin position="1786"/>
        <end position="1859"/>
    </location>
</feature>
<evidence type="ECO:0000313" key="9">
    <source>
        <dbReference type="EMBL" id="EKX37002.1"/>
    </source>
</evidence>
<dbReference type="GO" id="GO:1904158">
    <property type="term" value="P:axonemal central apparatus assembly"/>
    <property type="evidence" value="ECO:0007669"/>
    <property type="project" value="TreeGrafter"/>
</dbReference>
<feature type="domain" description="HYDIN/VesB/CFA65-like Ig-like" evidence="7">
    <location>
        <begin position="1450"/>
        <end position="1556"/>
    </location>
</feature>
<evidence type="ECO:0000313" key="11">
    <source>
        <dbReference type="Proteomes" id="UP000011087"/>
    </source>
</evidence>
<keyword evidence="4" id="KW-0969">Cilium</keyword>
<dbReference type="InterPro" id="IPR013783">
    <property type="entry name" value="Ig-like_fold"/>
</dbReference>
<dbReference type="InterPro" id="IPR053879">
    <property type="entry name" value="HYDIN_VesB_CFA65-like_Ig"/>
</dbReference>
<feature type="domain" description="HYDIN/VesB/CFA65-like Ig-like" evidence="7">
    <location>
        <begin position="3732"/>
        <end position="3807"/>
    </location>
</feature>
<evidence type="ECO:0000256" key="2">
    <source>
        <dbReference type="ARBA" id="ARBA00004496"/>
    </source>
</evidence>
<dbReference type="OMA" id="PCEWFVQ"/>
<dbReference type="Gene3D" id="2.60.40.10">
    <property type="entry name" value="Immunoglobulins"/>
    <property type="match status" value="24"/>
</dbReference>
<feature type="domain" description="HYDIN/VesB/CFA65-like Ig-like" evidence="7">
    <location>
        <begin position="122"/>
        <end position="212"/>
    </location>
</feature>
<comment type="subcellular location">
    <subcellularLocation>
        <location evidence="1">Cell projection</location>
        <location evidence="1">Cilium</location>
    </subcellularLocation>
    <subcellularLocation>
        <location evidence="2">Cytoplasm</location>
    </subcellularLocation>
</comment>
<feature type="domain" description="CFAP74 fourth Ig-like" evidence="8">
    <location>
        <begin position="3300"/>
        <end position="3398"/>
    </location>
</feature>
<accession>L1ILK2</accession>